<dbReference type="EMBL" id="UGCD01000002">
    <property type="protein sequence ID" value="STI18481.1"/>
    <property type="molecule type" value="Genomic_DNA"/>
</dbReference>
<gene>
    <name evidence="2" type="primary">aaxC_2</name>
    <name evidence="2" type="ORF">NCTC10865_03816</name>
</gene>
<accession>A0A376RK87</accession>
<feature type="transmembrane region" description="Helical" evidence="1">
    <location>
        <begin position="14"/>
        <end position="37"/>
    </location>
</feature>
<feature type="transmembrane region" description="Helical" evidence="1">
    <location>
        <begin position="57"/>
        <end position="75"/>
    </location>
</feature>
<dbReference type="AlphaFoldDB" id="A0A376RK87"/>
<organism evidence="2 3">
    <name type="scientific">Escherichia coli</name>
    <dbReference type="NCBI Taxonomy" id="562"/>
    <lineage>
        <taxon>Bacteria</taxon>
        <taxon>Pseudomonadati</taxon>
        <taxon>Pseudomonadota</taxon>
        <taxon>Gammaproteobacteria</taxon>
        <taxon>Enterobacterales</taxon>
        <taxon>Enterobacteriaceae</taxon>
        <taxon>Escherichia</taxon>
    </lineage>
</organism>
<proteinExistence type="predicted"/>
<keyword evidence="1" id="KW-0812">Transmembrane</keyword>
<evidence type="ECO:0000313" key="2">
    <source>
        <dbReference type="EMBL" id="STI18481.1"/>
    </source>
</evidence>
<protein>
    <submittedName>
        <fullName evidence="2">Antiporter</fullName>
    </submittedName>
</protein>
<name>A0A376RK87_ECOLX</name>
<sequence>MQIVVLLVYFSNDAWLAMLAISTLTVLPAYLMTTAYLFKLCISGEYASYTTNHSRSAALVSSIIGFVFCLFMFYAQ</sequence>
<reference evidence="2 3" key="1">
    <citation type="submission" date="2018-06" db="EMBL/GenBank/DDBJ databases">
        <authorList>
            <consortium name="Pathogen Informatics"/>
            <person name="Doyle S."/>
        </authorList>
    </citation>
    <scope>NUCLEOTIDE SEQUENCE [LARGE SCALE GENOMIC DNA]</scope>
    <source>
        <strain evidence="2 3">NCTC10865</strain>
    </source>
</reference>
<keyword evidence="1" id="KW-0472">Membrane</keyword>
<keyword evidence="1" id="KW-1133">Transmembrane helix</keyword>
<evidence type="ECO:0000313" key="3">
    <source>
        <dbReference type="Proteomes" id="UP000254159"/>
    </source>
</evidence>
<dbReference type="Proteomes" id="UP000254159">
    <property type="component" value="Unassembled WGS sequence"/>
</dbReference>
<evidence type="ECO:0000256" key="1">
    <source>
        <dbReference type="SAM" id="Phobius"/>
    </source>
</evidence>